<accession>A0A3P7N662</accession>
<dbReference type="EMBL" id="UYRU01092198">
    <property type="protein sequence ID" value="VDN37985.1"/>
    <property type="molecule type" value="Genomic_DNA"/>
</dbReference>
<protein>
    <submittedName>
        <fullName evidence="1">Uncharacterized protein</fullName>
    </submittedName>
</protein>
<proteinExistence type="predicted"/>
<dbReference type="OrthoDB" id="6265222at2759"/>
<evidence type="ECO:0000313" key="1">
    <source>
        <dbReference type="EMBL" id="VDN37985.1"/>
    </source>
</evidence>
<name>A0A3P7N662_DIBLA</name>
<sequence length="92" mass="10499">MFFFQGNTVPRGYDHLVYCQYNGEACSFVNFTELVHLRYIQCFTFTPQNRKLAGDRGLTFVYASQRAGTPFMLLNDLEVVDSPPTLSPDCCN</sequence>
<reference evidence="1 2" key="1">
    <citation type="submission" date="2018-11" db="EMBL/GenBank/DDBJ databases">
        <authorList>
            <consortium name="Pathogen Informatics"/>
        </authorList>
    </citation>
    <scope>NUCLEOTIDE SEQUENCE [LARGE SCALE GENOMIC DNA]</scope>
</reference>
<gene>
    <name evidence="1" type="ORF">DILT_LOCUS17489</name>
</gene>
<keyword evidence="2" id="KW-1185">Reference proteome</keyword>
<dbReference type="Gene3D" id="2.60.470.10">
    <property type="entry name" value="Acid-sensing ion channels like domains"/>
    <property type="match status" value="1"/>
</dbReference>
<evidence type="ECO:0000313" key="2">
    <source>
        <dbReference type="Proteomes" id="UP000281553"/>
    </source>
</evidence>
<dbReference type="AlphaFoldDB" id="A0A3P7N662"/>
<organism evidence="1 2">
    <name type="scientific">Dibothriocephalus latus</name>
    <name type="common">Fish tapeworm</name>
    <name type="synonym">Diphyllobothrium latum</name>
    <dbReference type="NCBI Taxonomy" id="60516"/>
    <lineage>
        <taxon>Eukaryota</taxon>
        <taxon>Metazoa</taxon>
        <taxon>Spiralia</taxon>
        <taxon>Lophotrochozoa</taxon>
        <taxon>Platyhelminthes</taxon>
        <taxon>Cestoda</taxon>
        <taxon>Eucestoda</taxon>
        <taxon>Diphyllobothriidea</taxon>
        <taxon>Diphyllobothriidae</taxon>
        <taxon>Dibothriocephalus</taxon>
    </lineage>
</organism>
<dbReference type="Proteomes" id="UP000281553">
    <property type="component" value="Unassembled WGS sequence"/>
</dbReference>